<dbReference type="InterPro" id="IPR011009">
    <property type="entry name" value="Kinase-like_dom_sf"/>
</dbReference>
<dbReference type="Gene3D" id="3.90.1200.10">
    <property type="match status" value="1"/>
</dbReference>
<evidence type="ECO:0000259" key="1">
    <source>
        <dbReference type="Pfam" id="PF01636"/>
    </source>
</evidence>
<dbReference type="Proteomes" id="UP000036932">
    <property type="component" value="Unassembled WGS sequence"/>
</dbReference>
<proteinExistence type="predicted"/>
<dbReference type="RefSeq" id="WP_054403202.1">
    <property type="nucleotide sequence ID" value="NZ_LIUT01000001.1"/>
</dbReference>
<dbReference type="GO" id="GO:0016740">
    <property type="term" value="F:transferase activity"/>
    <property type="evidence" value="ECO:0007669"/>
    <property type="project" value="UniProtKB-KW"/>
</dbReference>
<gene>
    <name evidence="2" type="ORF">AM231_14710</name>
</gene>
<keyword evidence="3" id="KW-1185">Reference proteome</keyword>
<organism evidence="2 3">
    <name type="scientific">Paenibacillus solani</name>
    <dbReference type="NCBI Taxonomy" id="1705565"/>
    <lineage>
        <taxon>Bacteria</taxon>
        <taxon>Bacillati</taxon>
        <taxon>Bacillota</taxon>
        <taxon>Bacilli</taxon>
        <taxon>Bacillales</taxon>
        <taxon>Paenibacillaceae</taxon>
        <taxon>Paenibacillus</taxon>
    </lineage>
</organism>
<accession>A0A0M1P8A8</accession>
<comment type="caution">
    <text evidence="2">The sequence shown here is derived from an EMBL/GenBank/DDBJ whole genome shotgun (WGS) entry which is preliminary data.</text>
</comment>
<dbReference type="EMBL" id="LIUT01000001">
    <property type="protein sequence ID" value="KOR90259.1"/>
    <property type="molecule type" value="Genomic_DNA"/>
</dbReference>
<keyword evidence="2" id="KW-0808">Transferase</keyword>
<feature type="domain" description="Aminoglycoside phosphotransferase" evidence="1">
    <location>
        <begin position="26"/>
        <end position="261"/>
    </location>
</feature>
<reference evidence="3" key="1">
    <citation type="submission" date="2015-08" db="EMBL/GenBank/DDBJ databases">
        <title>Genome sequencing project for genomic taxonomy and phylogenomics of Bacillus-like bacteria.</title>
        <authorList>
            <person name="Liu B."/>
            <person name="Wang J."/>
            <person name="Zhu Y."/>
            <person name="Liu G."/>
            <person name="Chen Q."/>
            <person name="Chen Z."/>
            <person name="Lan J."/>
            <person name="Che J."/>
            <person name="Ge C."/>
            <person name="Shi H."/>
            <person name="Pan Z."/>
            <person name="Liu X."/>
        </authorList>
    </citation>
    <scope>NUCLEOTIDE SEQUENCE [LARGE SCALE GENOMIC DNA]</scope>
    <source>
        <strain evidence="3">FJAT-22460</strain>
    </source>
</reference>
<sequence>MDYQYNLQFGKLCSMLDIGDIIKTPKAISGGLLHRMFAVETSKGKYAVKALNPQIMARPTAENNYVMSEKIANIASKHIPAQPANIYNGTILQNIDNQFYLVFDWIEGQSLKPHESTTVHCRMIGSMLAEIHLTDYSQIDYKNENSNVIKEIDWNFYLNKGRENNSNWVNLFSDHIENLFLWNDRAQNSSFMLGEESVFSHRDLDPKNVMWIRNNPIIIDWESAGSINPSHDLIESALYWSINESARIDKEKFHAFVSGYQQRFGNINADWRLALELGYSSKLEWLEYSLKRSLGMECNDEREQEMGTIHVTETINALKGYDEVMPELIAWLENMK</sequence>
<protein>
    <submittedName>
        <fullName evidence="2">Aminoglycoside phosphotransferase</fullName>
    </submittedName>
</protein>
<name>A0A0M1P8A8_9BACL</name>
<dbReference type="OrthoDB" id="2352890at2"/>
<dbReference type="InterPro" id="IPR002575">
    <property type="entry name" value="Aminoglycoside_PTrfase"/>
</dbReference>
<evidence type="ECO:0000313" key="3">
    <source>
        <dbReference type="Proteomes" id="UP000036932"/>
    </source>
</evidence>
<dbReference type="SUPFAM" id="SSF56112">
    <property type="entry name" value="Protein kinase-like (PK-like)"/>
    <property type="match status" value="1"/>
</dbReference>
<dbReference type="PATRIC" id="fig|1705565.3.peg.4988"/>
<evidence type="ECO:0000313" key="2">
    <source>
        <dbReference type="EMBL" id="KOR90259.1"/>
    </source>
</evidence>
<dbReference type="AlphaFoldDB" id="A0A0M1P8A8"/>
<dbReference type="Pfam" id="PF01636">
    <property type="entry name" value="APH"/>
    <property type="match status" value="1"/>
</dbReference>